<dbReference type="Gene3D" id="3.40.190.10">
    <property type="entry name" value="Periplasmic binding protein-like II"/>
    <property type="match status" value="2"/>
</dbReference>
<gene>
    <name evidence="5" type="ORF">EAH80_21155</name>
</gene>
<evidence type="ECO:0000256" key="1">
    <source>
        <dbReference type="ARBA" id="ARBA00004418"/>
    </source>
</evidence>
<evidence type="ECO:0008006" key="7">
    <source>
        <dbReference type="Google" id="ProtNLM"/>
    </source>
</evidence>
<dbReference type="Proteomes" id="UP000320095">
    <property type="component" value="Unassembled WGS sequence"/>
</dbReference>
<proteinExistence type="inferred from homology"/>
<dbReference type="AlphaFoldDB" id="A0A502E2Q6"/>
<dbReference type="EMBL" id="RCZG01000010">
    <property type="protein sequence ID" value="TPG31883.1"/>
    <property type="molecule type" value="Genomic_DNA"/>
</dbReference>
<name>A0A502E2Q6_9MYCO</name>
<evidence type="ECO:0000313" key="6">
    <source>
        <dbReference type="Proteomes" id="UP000320095"/>
    </source>
</evidence>
<feature type="compositionally biased region" description="Basic residues" evidence="4">
    <location>
        <begin position="15"/>
        <end position="24"/>
    </location>
</feature>
<evidence type="ECO:0000256" key="4">
    <source>
        <dbReference type="SAM" id="MobiDB-lite"/>
    </source>
</evidence>
<keyword evidence="3" id="KW-0732">Signal</keyword>
<accession>A0A502E2Q6</accession>
<organism evidence="5 6">
    <name type="scientific">Mycolicibacterium hodleri</name>
    <dbReference type="NCBI Taxonomy" id="49897"/>
    <lineage>
        <taxon>Bacteria</taxon>
        <taxon>Bacillati</taxon>
        <taxon>Actinomycetota</taxon>
        <taxon>Actinomycetes</taxon>
        <taxon>Mycobacteriales</taxon>
        <taxon>Mycobacteriaceae</taxon>
        <taxon>Mycolicibacterium</taxon>
    </lineage>
</organism>
<comment type="caution">
    <text evidence="5">The sequence shown here is derived from an EMBL/GenBank/DDBJ whole genome shotgun (WGS) entry which is preliminary data.</text>
</comment>
<comment type="similarity">
    <text evidence="2">Belongs to the bacterial solute-binding protein SsuA/TauA family.</text>
</comment>
<dbReference type="PANTHER" id="PTHR30024:SF47">
    <property type="entry name" value="TAURINE-BINDING PERIPLASMIC PROTEIN"/>
    <property type="match status" value="1"/>
</dbReference>
<comment type="subcellular location">
    <subcellularLocation>
        <location evidence="1">Periplasm</location>
    </subcellularLocation>
</comment>
<evidence type="ECO:0000256" key="3">
    <source>
        <dbReference type="ARBA" id="ARBA00022729"/>
    </source>
</evidence>
<feature type="region of interest" description="Disordered" evidence="4">
    <location>
        <begin position="1"/>
        <end position="36"/>
    </location>
</feature>
<dbReference type="GO" id="GO:0042918">
    <property type="term" value="P:alkanesulfonate transmembrane transport"/>
    <property type="evidence" value="ECO:0007669"/>
    <property type="project" value="TreeGrafter"/>
</dbReference>
<dbReference type="SUPFAM" id="SSF53850">
    <property type="entry name" value="Periplasmic binding protein-like II"/>
    <property type="match status" value="1"/>
</dbReference>
<reference evidence="5 6" key="1">
    <citation type="journal article" date="2019" name="Environ. Microbiol.">
        <title>Species interactions and distinct microbial communities in high Arctic permafrost affected cryosols are associated with the CH4 and CO2 gas fluxes.</title>
        <authorList>
            <person name="Altshuler I."/>
            <person name="Hamel J."/>
            <person name="Turney S."/>
            <person name="Magnuson E."/>
            <person name="Levesque R."/>
            <person name="Greer C."/>
            <person name="Whyte L.G."/>
        </authorList>
    </citation>
    <scope>NUCLEOTIDE SEQUENCE [LARGE SCALE GENOMIC DNA]</scope>
    <source>
        <strain evidence="5 6">S5.20</strain>
    </source>
</reference>
<dbReference type="GO" id="GO:0042597">
    <property type="term" value="C:periplasmic space"/>
    <property type="evidence" value="ECO:0007669"/>
    <property type="project" value="UniProtKB-SubCell"/>
</dbReference>
<protein>
    <recommendedName>
        <fullName evidence="7">ABC transporter substrate-binding protein</fullName>
    </recommendedName>
</protein>
<dbReference type="Pfam" id="PF13379">
    <property type="entry name" value="NMT1_2"/>
    <property type="match status" value="1"/>
</dbReference>
<dbReference type="PANTHER" id="PTHR30024">
    <property type="entry name" value="ALIPHATIC SULFONATES-BINDING PROTEIN-RELATED"/>
    <property type="match status" value="1"/>
</dbReference>
<sequence>MRGRCWRAPQEPPSPRRRPRRLRRVPGDRRGHTASAAAGRCDTVGVGQPSSVSRHNRVRAMCPTLLRSWPTRLGFWAGVSIVVMGVHAAASISPLMVPGASADPEGVSVALFFDSTETAYRVADHLYATEPTSYPQPPTRVFVTNADDAHERLLSGANPIVGMSLDDVISLVDGDDPRAEDLVVIAGVHTGFLQLVTDPEIVETSMLRSHKVAVDTDTGYASALFAILKSAGLQRDADYSVVYAGATNARYEKLLNGDFQATLLGAPFTDLALMKGYRSQGSIREQLGAYQGVVLTAKRSWLAGHAEEADTAVTSLLRAEHWAMDPANRDEVLDVVAHAVPGLADREDVKAVSDTLFGPTSEYQPDGHLSPEGIAVVVDLYNTSRGRARTAASVTDLIDYSYLPHAGR</sequence>
<keyword evidence="6" id="KW-1185">Reference proteome</keyword>
<evidence type="ECO:0000313" key="5">
    <source>
        <dbReference type="EMBL" id="TPG31883.1"/>
    </source>
</evidence>
<evidence type="ECO:0000256" key="2">
    <source>
        <dbReference type="ARBA" id="ARBA00010742"/>
    </source>
</evidence>